<dbReference type="Gene3D" id="3.40.50.20">
    <property type="match status" value="1"/>
</dbReference>
<keyword evidence="5" id="KW-0808">Transferase</keyword>
<feature type="site" description="Increases basicity of active site His" evidence="2">
    <location>
        <position position="140"/>
    </location>
</feature>
<feature type="active site" description="Proton acceptor" evidence="2">
    <location>
        <position position="139"/>
    </location>
</feature>
<feature type="binding site" evidence="3">
    <location>
        <position position="69"/>
    </location>
    <ligand>
        <name>substrate</name>
    </ligand>
</feature>
<sequence length="213" mass="22408">MQKNLILIGGGGHCKSVIEVAESAGYNILGILDIPENVGNEILPGHKVIGTDDDIPAYIDKADFVITVGFIKSPAIRIKLFNKVNEAGGKLATVIALTAHVSKYATIGEGTVVLHHALVNASAKVGKNVIINNFVNIEHDVEIGDQCHISTGTMVNGECKIGKRVFVGSLSVLTNCISVGEDIIVGAGSVVRKSIFEKGIYAGNPAIIKVRAK</sequence>
<name>A0A374N356_BACUN</name>
<reference evidence="5 6" key="1">
    <citation type="submission" date="2018-08" db="EMBL/GenBank/DDBJ databases">
        <title>A genome reference for cultivated species of the human gut microbiota.</title>
        <authorList>
            <person name="Zou Y."/>
            <person name="Xue W."/>
            <person name="Luo G."/>
        </authorList>
    </citation>
    <scope>NUCLEOTIDE SEQUENCE [LARGE SCALE GENOMIC DNA]</scope>
    <source>
        <strain evidence="5 6">TM10-17</strain>
    </source>
</reference>
<gene>
    <name evidence="5" type="ORF">DXD90_05470</name>
</gene>
<dbReference type="PANTHER" id="PTHR43300">
    <property type="entry name" value="ACETYLTRANSFERASE"/>
    <property type="match status" value="1"/>
</dbReference>
<dbReference type="PANTHER" id="PTHR43300:SF7">
    <property type="entry name" value="UDP-N-ACETYLBACILLOSAMINE N-ACETYLTRANSFERASE"/>
    <property type="match status" value="1"/>
</dbReference>
<evidence type="ECO:0000256" key="1">
    <source>
        <dbReference type="ARBA" id="ARBA00007274"/>
    </source>
</evidence>
<dbReference type="CDD" id="cd03360">
    <property type="entry name" value="LbH_AT_putative"/>
    <property type="match status" value="1"/>
</dbReference>
<organism evidence="5 6">
    <name type="scientific">Bacteroides uniformis</name>
    <dbReference type="NCBI Taxonomy" id="820"/>
    <lineage>
        <taxon>Bacteria</taxon>
        <taxon>Pseudomonadati</taxon>
        <taxon>Bacteroidota</taxon>
        <taxon>Bacteroidia</taxon>
        <taxon>Bacteroidales</taxon>
        <taxon>Bacteroidaceae</taxon>
        <taxon>Bacteroides</taxon>
    </lineage>
</organism>
<dbReference type="InterPro" id="IPR001451">
    <property type="entry name" value="Hexapep"/>
</dbReference>
<protein>
    <submittedName>
        <fullName evidence="5">Acetyltransferase</fullName>
    </submittedName>
</protein>
<feature type="binding site" evidence="3">
    <location>
        <position position="148"/>
    </location>
    <ligand>
        <name>acetyl-CoA</name>
        <dbReference type="ChEBI" id="CHEBI:57288"/>
    </ligand>
</feature>
<dbReference type="GO" id="GO:0016740">
    <property type="term" value="F:transferase activity"/>
    <property type="evidence" value="ECO:0007669"/>
    <property type="project" value="UniProtKB-KW"/>
</dbReference>
<comment type="caution">
    <text evidence="5">The sequence shown here is derived from an EMBL/GenBank/DDBJ whole genome shotgun (WGS) entry which is preliminary data.</text>
</comment>
<dbReference type="Proteomes" id="UP000263754">
    <property type="component" value="Unassembled WGS sequence"/>
</dbReference>
<evidence type="ECO:0000256" key="2">
    <source>
        <dbReference type="PIRSR" id="PIRSR620019-1"/>
    </source>
</evidence>
<accession>A0A374N356</accession>
<dbReference type="InterPro" id="IPR011004">
    <property type="entry name" value="Trimer_LpxA-like_sf"/>
</dbReference>
<dbReference type="InterPro" id="IPR050179">
    <property type="entry name" value="Trans_hexapeptide_repeat"/>
</dbReference>
<proteinExistence type="inferred from homology"/>
<dbReference type="SUPFAM" id="SSF51161">
    <property type="entry name" value="Trimeric LpxA-like enzymes"/>
    <property type="match status" value="1"/>
</dbReference>
<dbReference type="AlphaFoldDB" id="A0A374N356"/>
<comment type="similarity">
    <text evidence="1">Belongs to the transferase hexapeptide repeat family.</text>
</comment>
<dbReference type="NCBIfam" id="TIGR03570">
    <property type="entry name" value="NeuD_NnaD"/>
    <property type="match status" value="1"/>
</dbReference>
<feature type="domain" description="PglD N-terminal" evidence="4">
    <location>
        <begin position="4"/>
        <end position="84"/>
    </location>
</feature>
<evidence type="ECO:0000313" key="6">
    <source>
        <dbReference type="Proteomes" id="UP000263754"/>
    </source>
</evidence>
<dbReference type="Gene3D" id="2.160.10.10">
    <property type="entry name" value="Hexapeptide repeat proteins"/>
    <property type="match status" value="1"/>
</dbReference>
<evidence type="ECO:0000259" key="4">
    <source>
        <dbReference type="Pfam" id="PF17836"/>
    </source>
</evidence>
<dbReference type="Pfam" id="PF00132">
    <property type="entry name" value="Hexapep"/>
    <property type="match status" value="1"/>
</dbReference>
<evidence type="ECO:0000313" key="5">
    <source>
        <dbReference type="EMBL" id="RGI78038.1"/>
    </source>
</evidence>
<dbReference type="InterPro" id="IPR020019">
    <property type="entry name" value="AcTrfase_PglD-like"/>
</dbReference>
<dbReference type="Pfam" id="PF17836">
    <property type="entry name" value="PglD_N"/>
    <property type="match status" value="1"/>
</dbReference>
<evidence type="ECO:0000256" key="3">
    <source>
        <dbReference type="PIRSR" id="PIRSR620019-2"/>
    </source>
</evidence>
<dbReference type="EMBL" id="QSOF01000005">
    <property type="protein sequence ID" value="RGI78038.1"/>
    <property type="molecule type" value="Genomic_DNA"/>
</dbReference>
<dbReference type="InterPro" id="IPR041561">
    <property type="entry name" value="PglD_N"/>
</dbReference>
<dbReference type="RefSeq" id="WP_117962838.1">
    <property type="nucleotide sequence ID" value="NZ_JABFHX010000012.1"/>
</dbReference>